<name>A0A4Y2W9Q6_ARAVE</name>
<reference evidence="1 2" key="1">
    <citation type="journal article" date="2019" name="Sci. Rep.">
        <title>Orb-weaving spider Araneus ventricosus genome elucidates the spidroin gene catalogue.</title>
        <authorList>
            <person name="Kono N."/>
            <person name="Nakamura H."/>
            <person name="Ohtoshi R."/>
            <person name="Moran D.A.P."/>
            <person name="Shinohara A."/>
            <person name="Yoshida Y."/>
            <person name="Fujiwara M."/>
            <person name="Mori M."/>
            <person name="Tomita M."/>
            <person name="Arakawa K."/>
        </authorList>
    </citation>
    <scope>NUCLEOTIDE SEQUENCE [LARGE SCALE GENOMIC DNA]</scope>
</reference>
<protein>
    <submittedName>
        <fullName evidence="1">Uncharacterized protein</fullName>
    </submittedName>
</protein>
<dbReference type="Proteomes" id="UP000499080">
    <property type="component" value="Unassembled WGS sequence"/>
</dbReference>
<gene>
    <name evidence="1" type="ORF">AVEN_124908_1</name>
</gene>
<dbReference type="AlphaFoldDB" id="A0A4Y2W9Q6"/>
<organism evidence="1 2">
    <name type="scientific">Araneus ventricosus</name>
    <name type="common">Orbweaver spider</name>
    <name type="synonym">Epeira ventricosa</name>
    <dbReference type="NCBI Taxonomy" id="182803"/>
    <lineage>
        <taxon>Eukaryota</taxon>
        <taxon>Metazoa</taxon>
        <taxon>Ecdysozoa</taxon>
        <taxon>Arthropoda</taxon>
        <taxon>Chelicerata</taxon>
        <taxon>Arachnida</taxon>
        <taxon>Araneae</taxon>
        <taxon>Araneomorphae</taxon>
        <taxon>Entelegynae</taxon>
        <taxon>Araneoidea</taxon>
        <taxon>Araneidae</taxon>
        <taxon>Araneus</taxon>
    </lineage>
</organism>
<dbReference type="EMBL" id="BGPR01057610">
    <property type="protein sequence ID" value="GBO33899.1"/>
    <property type="molecule type" value="Genomic_DNA"/>
</dbReference>
<feature type="non-terminal residue" evidence="1">
    <location>
        <position position="1"/>
    </location>
</feature>
<keyword evidence="2" id="KW-1185">Reference proteome</keyword>
<evidence type="ECO:0000313" key="2">
    <source>
        <dbReference type="Proteomes" id="UP000499080"/>
    </source>
</evidence>
<comment type="caution">
    <text evidence="1">The sequence shown here is derived from an EMBL/GenBank/DDBJ whole genome shotgun (WGS) entry which is preliminary data.</text>
</comment>
<proteinExistence type="predicted"/>
<evidence type="ECO:0000313" key="1">
    <source>
        <dbReference type="EMBL" id="GBO33899.1"/>
    </source>
</evidence>
<accession>A0A4Y2W9Q6</accession>
<sequence length="35" mass="3880">AEVVLWLGIDLAAGELLDRNPIPPNIKRVRRPATD</sequence>